<sequence length="311" mass="33291">MGCIHSTNAIKNLETTITVSQSPKRVIVVGASGFVGKATLNSLVDRHSSNLHIYAGVRDPSKFESVLGVTPIKADLNNKAELTTLLKDFDRAFIVTPGHSDRTKLAINGLEAAEDAGVGFVAVVSVLTCGTDSIFGKQFAPIEAKAKDLTIPTSILRLPLFIDNNWLNAESIKGRGTFYDPRDPTKKHTAVAVADVGKAAADILALPEKHVKTTYKLVSPPFSLNDLAAAFTTALGKNTTVTTVPYNAAKEAFMGNGFPEWQVDGILELFHYIDNESKLTNEKNTGDIASITGEKATAITEWAKQVAGGFM</sequence>
<keyword evidence="2" id="KW-0521">NADP</keyword>
<protein>
    <recommendedName>
        <fullName evidence="3">NmrA-like domain-containing protein</fullName>
    </recommendedName>
</protein>
<dbReference type="InterPro" id="IPR051164">
    <property type="entry name" value="NmrA-like_oxidored"/>
</dbReference>
<dbReference type="InterPro" id="IPR036291">
    <property type="entry name" value="NAD(P)-bd_dom_sf"/>
</dbReference>
<evidence type="ECO:0000256" key="2">
    <source>
        <dbReference type="ARBA" id="ARBA00022857"/>
    </source>
</evidence>
<dbReference type="EMBL" id="HBEJ01006872">
    <property type="protein sequence ID" value="CAD8366740.1"/>
    <property type="molecule type" value="Transcribed_RNA"/>
</dbReference>
<proteinExistence type="inferred from homology"/>
<gene>
    <name evidence="4" type="ORF">MPOL1434_LOCUS4068</name>
</gene>
<dbReference type="Gene3D" id="3.90.25.10">
    <property type="entry name" value="UDP-galactose 4-epimerase, domain 1"/>
    <property type="match status" value="1"/>
</dbReference>
<dbReference type="PANTHER" id="PTHR42748:SF18">
    <property type="entry name" value="NMRA-LIKE DOMAIN-CONTAINING PROTEIN"/>
    <property type="match status" value="1"/>
</dbReference>
<comment type="similarity">
    <text evidence="1">Belongs to the NmrA-type oxidoreductase family.</text>
</comment>
<organism evidence="4">
    <name type="scientific">Minutocellus polymorphus</name>
    <dbReference type="NCBI Taxonomy" id="265543"/>
    <lineage>
        <taxon>Eukaryota</taxon>
        <taxon>Sar</taxon>
        <taxon>Stramenopiles</taxon>
        <taxon>Ochrophyta</taxon>
        <taxon>Bacillariophyta</taxon>
        <taxon>Mediophyceae</taxon>
        <taxon>Cymatosirophycidae</taxon>
        <taxon>Cymatosirales</taxon>
        <taxon>Cymatosiraceae</taxon>
        <taxon>Minutocellus</taxon>
    </lineage>
</organism>
<evidence type="ECO:0000256" key="1">
    <source>
        <dbReference type="ARBA" id="ARBA00006328"/>
    </source>
</evidence>
<feature type="domain" description="NmrA-like" evidence="3">
    <location>
        <begin position="24"/>
        <end position="279"/>
    </location>
</feature>
<name>A0A7S0ALL8_9STRA</name>
<evidence type="ECO:0000313" key="4">
    <source>
        <dbReference type="EMBL" id="CAD8366740.1"/>
    </source>
</evidence>
<dbReference type="SUPFAM" id="SSF51735">
    <property type="entry name" value="NAD(P)-binding Rossmann-fold domains"/>
    <property type="match status" value="1"/>
</dbReference>
<dbReference type="PANTHER" id="PTHR42748">
    <property type="entry name" value="NITROGEN METABOLITE REPRESSION PROTEIN NMRA FAMILY MEMBER"/>
    <property type="match status" value="1"/>
</dbReference>
<evidence type="ECO:0000259" key="3">
    <source>
        <dbReference type="Pfam" id="PF05368"/>
    </source>
</evidence>
<reference evidence="4" key="1">
    <citation type="submission" date="2021-01" db="EMBL/GenBank/DDBJ databases">
        <authorList>
            <person name="Corre E."/>
            <person name="Pelletier E."/>
            <person name="Niang G."/>
            <person name="Scheremetjew M."/>
            <person name="Finn R."/>
            <person name="Kale V."/>
            <person name="Holt S."/>
            <person name="Cochrane G."/>
            <person name="Meng A."/>
            <person name="Brown T."/>
            <person name="Cohen L."/>
        </authorList>
    </citation>
    <scope>NUCLEOTIDE SEQUENCE</scope>
    <source>
        <strain evidence="4">CCMP3303</strain>
    </source>
</reference>
<dbReference type="AlphaFoldDB" id="A0A7S0ALL8"/>
<dbReference type="Pfam" id="PF05368">
    <property type="entry name" value="NmrA"/>
    <property type="match status" value="1"/>
</dbReference>
<dbReference type="InterPro" id="IPR008030">
    <property type="entry name" value="NmrA-like"/>
</dbReference>
<dbReference type="Gene3D" id="3.40.50.720">
    <property type="entry name" value="NAD(P)-binding Rossmann-like Domain"/>
    <property type="match status" value="1"/>
</dbReference>
<accession>A0A7S0ALL8</accession>